<dbReference type="InterPro" id="IPR013307">
    <property type="entry name" value="Superantigen_bac"/>
</dbReference>
<dbReference type="EMBL" id="ACJA02000002">
    <property type="protein sequence ID" value="EFH95768.1"/>
    <property type="molecule type" value="Genomic_DNA"/>
</dbReference>
<evidence type="ECO:0000313" key="4">
    <source>
        <dbReference type="EMBL" id="EFH95768.1"/>
    </source>
</evidence>
<gene>
    <name evidence="4" type="ORF">HMPREF0769_11151</name>
</gene>
<feature type="domain" description="Staphylococcal/Streptococcal toxin beta-grasp" evidence="3">
    <location>
        <begin position="147"/>
        <end position="239"/>
    </location>
</feature>
<dbReference type="Gene3D" id="2.40.50.110">
    <property type="match status" value="1"/>
</dbReference>
<organism evidence="4">
    <name type="scientific">Staphylococcus aureus subsp. aureus MN8</name>
    <dbReference type="NCBI Taxonomy" id="548470"/>
    <lineage>
        <taxon>Bacteria</taxon>
        <taxon>Bacillati</taxon>
        <taxon>Bacillota</taxon>
        <taxon>Bacilli</taxon>
        <taxon>Bacillales</taxon>
        <taxon>Staphylococcaceae</taxon>
        <taxon>Staphylococcus</taxon>
    </lineage>
</organism>
<name>A0A0E1XAD7_STAAU</name>
<dbReference type="FunFam" id="3.10.20.120:FF:000003">
    <property type="entry name" value="Toxic shock syndrome toxin-1"/>
    <property type="match status" value="1"/>
</dbReference>
<proteinExistence type="inferred from homology"/>
<keyword evidence="2" id="KW-0812">Transmembrane</keyword>
<evidence type="ECO:0000256" key="2">
    <source>
        <dbReference type="SAM" id="Phobius"/>
    </source>
</evidence>
<dbReference type="Proteomes" id="UP000003455">
    <property type="component" value="Chromosome"/>
</dbReference>
<dbReference type="InterPro" id="IPR006126">
    <property type="entry name" value="Staph/Strept_toxin_CS"/>
</dbReference>
<dbReference type="InterPro" id="IPR016091">
    <property type="entry name" value="SuperAg_toxin_C"/>
</dbReference>
<dbReference type="AlphaFoldDB" id="A0A0E1XAD7"/>
<comment type="caution">
    <text evidence="4">The sequence shown here is derived from an EMBL/GenBank/DDBJ whole genome shotgun (WGS) entry which is preliminary data.</text>
</comment>
<protein>
    <submittedName>
        <fullName evidence="4">Toxin, OB-fold domain protein</fullName>
    </submittedName>
</protein>
<dbReference type="SUPFAM" id="SSF54334">
    <property type="entry name" value="Superantigen toxins, C-terminal domain"/>
    <property type="match status" value="1"/>
</dbReference>
<dbReference type="Gene3D" id="3.10.20.120">
    <property type="match status" value="1"/>
</dbReference>
<evidence type="ECO:0000256" key="1">
    <source>
        <dbReference type="ARBA" id="ARBA00008401"/>
    </source>
</evidence>
<evidence type="ECO:0000259" key="3">
    <source>
        <dbReference type="Pfam" id="PF02876"/>
    </source>
</evidence>
<dbReference type="PROSITE" id="PS00278">
    <property type="entry name" value="STAPH_STREP_TOXIN_2"/>
    <property type="match status" value="1"/>
</dbReference>
<sequence length="241" mass="27275">MNEGELKMNKKLLMNFFIVSPLLLATIATDFTPVPLLSNQIIKTAKASTNDNIKDLLDWYSSGSDTFTNSEVLDNSLGSMRIKNTDGSISLIIFPSPYYSPAFTKGEKVDLNTKRTKKSQHTSEGTYIHFQISGVTNTEKLPTPIELPLKVKVHGKDSPLKYWPKFDKKQLAISTLDFEIRHQLTQIHGLYRSSDKTGGYWKITMNDGSTYQSDLSKKFEYNTEKPPINIDEIKTIEAEIN</sequence>
<dbReference type="PRINTS" id="PR01501">
    <property type="entry name" value="TOXICSSTOXIN"/>
</dbReference>
<comment type="similarity">
    <text evidence="1">Belongs to the staphylococcal/streptococcal toxin family.</text>
</comment>
<dbReference type="GO" id="GO:0005576">
    <property type="term" value="C:extracellular region"/>
    <property type="evidence" value="ECO:0007669"/>
    <property type="project" value="InterPro"/>
</dbReference>
<dbReference type="FunFam" id="2.40.50.110:FF:000004">
    <property type="entry name" value="Toxic shock syndrome toxin-1"/>
    <property type="match status" value="1"/>
</dbReference>
<accession>A0A0E1XAD7</accession>
<dbReference type="HOGENOM" id="CLU_1151240_0_0_9"/>
<reference evidence="4" key="1">
    <citation type="submission" date="2010-05" db="EMBL/GenBank/DDBJ databases">
        <authorList>
            <person name="Muzny D."/>
            <person name="Qin X."/>
            <person name="Buhay C."/>
            <person name="Dugan-Rocha S."/>
            <person name="Ding Y."/>
            <person name="Chen G."/>
            <person name="Hawes A."/>
            <person name="Holder M."/>
            <person name="Jhangiani S."/>
            <person name="Johnson A."/>
            <person name="Khan Z."/>
            <person name="Li Z."/>
            <person name="Liu W."/>
            <person name="Liu X."/>
            <person name="Perez L."/>
            <person name="Shen H."/>
            <person name="Wang Q."/>
            <person name="Watt J."/>
            <person name="Xi L."/>
            <person name="Xin Y."/>
            <person name="Zhou J."/>
            <person name="Deng J."/>
            <person name="Jiang H."/>
            <person name="Liu Y."/>
            <person name="Qu J."/>
            <person name="Song X.-Z."/>
            <person name="Zhang L."/>
            <person name="Villasana D."/>
            <person name="Johnson A."/>
            <person name="Liu J."/>
            <person name="Liyanage D."/>
            <person name="Lorensuhewa L."/>
            <person name="Robinson T."/>
            <person name="Song A."/>
            <person name="Song B.-B."/>
            <person name="Dinh H."/>
            <person name="Thornton R."/>
            <person name="Coyle M."/>
            <person name="Francisco L."/>
            <person name="Jackson L."/>
            <person name="Javaid M."/>
            <person name="Korchina V."/>
            <person name="Kovar C."/>
            <person name="Mata R."/>
            <person name="Mathew T."/>
            <person name="Ngo R."/>
            <person name="Nguyen L."/>
            <person name="Nguyen N."/>
            <person name="Okwuonu G."/>
            <person name="Ongeri F."/>
            <person name="Pham C."/>
            <person name="Simmons D."/>
            <person name="Wilczek-Boney K."/>
            <person name="Hale W."/>
            <person name="Jakkamsetti A."/>
            <person name="Pham P."/>
            <person name="Ruth R."/>
            <person name="San Lucas F."/>
            <person name="Warren J."/>
            <person name="Zhang J."/>
            <person name="Zhao Z."/>
            <person name="Zhou C."/>
            <person name="Zhu D."/>
            <person name="Lee S."/>
            <person name="Bess C."/>
            <person name="Blankenburg K."/>
            <person name="Forbes L."/>
            <person name="Fu Q."/>
            <person name="Gubbala S."/>
            <person name="Hirani K."/>
            <person name="Jayaseelan J.C."/>
            <person name="Lara F."/>
            <person name="Munidasa M."/>
            <person name="Palculict T."/>
            <person name="Patil S."/>
            <person name="Pu L.-L."/>
            <person name="Saada N."/>
            <person name="Tang L."/>
            <person name="Weissenberger G."/>
            <person name="Zhu Y."/>
            <person name="Hemphill L."/>
            <person name="Shang Y."/>
            <person name="Youmans B."/>
            <person name="Ayvaz T."/>
            <person name="Ross M."/>
            <person name="Santibanez J."/>
            <person name="Aqrawi P."/>
            <person name="Gross S."/>
            <person name="Joshi V."/>
            <person name="Fowler G."/>
            <person name="Nazareth L."/>
            <person name="Reid J."/>
            <person name="Worley K."/>
            <person name="Petrosino J."/>
            <person name="Highlander S."/>
            <person name="Gibbs R."/>
        </authorList>
    </citation>
    <scope>NUCLEOTIDE SEQUENCE [LARGE SCALE GENOMIC DNA]</scope>
    <source>
        <strain evidence="4">MN8</strain>
    </source>
</reference>
<dbReference type="SUPFAM" id="SSF50203">
    <property type="entry name" value="Bacterial enterotoxins"/>
    <property type="match status" value="1"/>
</dbReference>
<keyword evidence="2" id="KW-1133">Transmembrane helix</keyword>
<feature type="transmembrane region" description="Helical" evidence="2">
    <location>
        <begin position="12"/>
        <end position="31"/>
    </location>
</feature>
<dbReference type="Pfam" id="PF02876">
    <property type="entry name" value="Stap_Strp_tox_C"/>
    <property type="match status" value="1"/>
</dbReference>
<dbReference type="InterPro" id="IPR008992">
    <property type="entry name" value="Enterotoxin"/>
</dbReference>
<keyword evidence="2" id="KW-0472">Membrane</keyword>
<dbReference type="InterPro" id="IPR006123">
    <property type="entry name" value="Toxin_b-grasp_Staph/Strep"/>
</dbReference>